<keyword evidence="3" id="KW-1048">Host nucleus</keyword>
<dbReference type="GO" id="GO:0005524">
    <property type="term" value="F:ATP binding"/>
    <property type="evidence" value="ECO:0007669"/>
    <property type="project" value="UniProtKB-KW"/>
</dbReference>
<proteinExistence type="predicted"/>
<evidence type="ECO:0000256" key="1">
    <source>
        <dbReference type="ARBA" id="ARBA00001946"/>
    </source>
</evidence>
<dbReference type="GO" id="GO:0003677">
    <property type="term" value="F:DNA binding"/>
    <property type="evidence" value="ECO:0007669"/>
    <property type="project" value="UniProtKB-KW"/>
</dbReference>
<evidence type="ECO:0000256" key="3">
    <source>
        <dbReference type="ARBA" id="ARBA00022562"/>
    </source>
</evidence>
<dbReference type="GO" id="GO:0004519">
    <property type="term" value="F:endonuclease activity"/>
    <property type="evidence" value="ECO:0007669"/>
    <property type="project" value="UniProtKB-KW"/>
</dbReference>
<name>F6KIC8_9VIRU</name>
<keyword evidence="11" id="KW-0378">Hydrolase</keyword>
<keyword evidence="9" id="KW-0547">Nucleotide-binding</keyword>
<evidence type="ECO:0000256" key="11">
    <source>
        <dbReference type="ARBA" id="ARBA00022801"/>
    </source>
</evidence>
<keyword evidence="13" id="KW-0067">ATP-binding</keyword>
<evidence type="ECO:0000256" key="7">
    <source>
        <dbReference type="ARBA" id="ARBA00022722"/>
    </source>
</evidence>
<keyword evidence="4" id="KW-0808">Transferase</keyword>
<evidence type="ECO:0000256" key="15">
    <source>
        <dbReference type="ARBA" id="ARBA00023125"/>
    </source>
</evidence>
<evidence type="ECO:0000259" key="16">
    <source>
        <dbReference type="PROSITE" id="PS52020"/>
    </source>
</evidence>
<dbReference type="GO" id="GO:0042025">
    <property type="term" value="C:host cell nucleus"/>
    <property type="evidence" value="ECO:0007669"/>
    <property type="project" value="UniProtKB-SubCell"/>
</dbReference>
<dbReference type="PROSITE" id="PS52020">
    <property type="entry name" value="CRESS_DNA_REP"/>
    <property type="match status" value="1"/>
</dbReference>
<evidence type="ECO:0000256" key="2">
    <source>
        <dbReference type="ARBA" id="ARBA00004147"/>
    </source>
</evidence>
<keyword evidence="5" id="KW-0548">Nucleotidyltransferase</keyword>
<evidence type="ECO:0000256" key="5">
    <source>
        <dbReference type="ARBA" id="ARBA00022695"/>
    </source>
</evidence>
<comment type="subcellular location">
    <subcellularLocation>
        <location evidence="2">Host nucleus</location>
    </subcellularLocation>
</comment>
<accession>F6KIC8</accession>
<evidence type="ECO:0000256" key="6">
    <source>
        <dbReference type="ARBA" id="ARBA00022705"/>
    </source>
</evidence>
<keyword evidence="8" id="KW-0479">Metal-binding</keyword>
<protein>
    <submittedName>
        <fullName evidence="17">Rep</fullName>
    </submittedName>
</protein>
<comment type="cofactor">
    <cofactor evidence="1">
        <name>Mg(2+)</name>
        <dbReference type="ChEBI" id="CHEBI:18420"/>
    </cofactor>
</comment>
<dbReference type="GO" id="GO:0016787">
    <property type="term" value="F:hydrolase activity"/>
    <property type="evidence" value="ECO:0007669"/>
    <property type="project" value="UniProtKB-KW"/>
</dbReference>
<keyword evidence="15" id="KW-0238">DNA-binding</keyword>
<reference evidence="17" key="2">
    <citation type="journal article" date="2011" name="PLoS ONE">
        <title>Broad Surveys of DNA Viral Diversity Obtained through Viral Metagenomics of Mosquitoes.</title>
        <authorList>
            <person name="Ng T.F."/>
            <person name="Willner D.L."/>
            <person name="Lim Y.W."/>
            <person name="Schmieder R."/>
            <person name="Chau B."/>
            <person name="Nilsson C."/>
            <person name="Anthony S."/>
            <person name="Ruan Y."/>
            <person name="Rohwer F."/>
            <person name="Breitbart M."/>
        </authorList>
    </citation>
    <scope>NUCLEOTIDE SEQUENCE</scope>
    <source>
        <strain evidence="17">SDWAP O</strain>
    </source>
</reference>
<dbReference type="EMBL" id="HQ335074">
    <property type="protein sequence ID" value="AEF58759.1"/>
    <property type="molecule type" value="Genomic_DNA"/>
</dbReference>
<keyword evidence="7" id="KW-0540">Nuclease</keyword>
<dbReference type="GO" id="GO:0016779">
    <property type="term" value="F:nucleotidyltransferase activity"/>
    <property type="evidence" value="ECO:0007669"/>
    <property type="project" value="UniProtKB-KW"/>
</dbReference>
<evidence type="ECO:0000256" key="10">
    <source>
        <dbReference type="ARBA" id="ARBA00022759"/>
    </source>
</evidence>
<keyword evidence="10" id="KW-0255">Endonuclease</keyword>
<evidence type="ECO:0000313" key="17">
    <source>
        <dbReference type="EMBL" id="AEF58759.1"/>
    </source>
</evidence>
<dbReference type="GO" id="GO:0046872">
    <property type="term" value="F:metal ion binding"/>
    <property type="evidence" value="ECO:0007669"/>
    <property type="project" value="UniProtKB-KW"/>
</dbReference>
<dbReference type="Pfam" id="PF02407">
    <property type="entry name" value="Viral_Rep"/>
    <property type="match status" value="1"/>
</dbReference>
<keyword evidence="14" id="KW-0190">Covalent protein-DNA linkage</keyword>
<dbReference type="GO" id="GO:0004386">
    <property type="term" value="F:helicase activity"/>
    <property type="evidence" value="ECO:0007669"/>
    <property type="project" value="UniProtKB-KW"/>
</dbReference>
<evidence type="ECO:0000256" key="4">
    <source>
        <dbReference type="ARBA" id="ARBA00022679"/>
    </source>
</evidence>
<sequence>MADECLREVQASLGKSHEDGALQYACVGKEVAPTTGVHHLQGFIAMQPTALRASDGLVGTWKKLFPFLARAHLETARGTDAQNKEYCSKTGDVFLELGTPKLTISLKDFAGLTWKDQMDADPEMAIKSRFQLDSILKRQRAEELQLMIQEQKRKKFSQPLRPWQQTLVDRLLTQPDRHVFFVIDPTGNTGKSYLAMWASERHTIAFICRSERMPTLPSRSRATIH</sequence>
<evidence type="ECO:0000256" key="9">
    <source>
        <dbReference type="ARBA" id="ARBA00022741"/>
    </source>
</evidence>
<keyword evidence="12" id="KW-0347">Helicase</keyword>
<gene>
    <name evidence="17" type="primary">Rep</name>
</gene>
<evidence type="ECO:0000256" key="8">
    <source>
        <dbReference type="ARBA" id="ARBA00022723"/>
    </source>
</evidence>
<dbReference type="InterPro" id="IPR049912">
    <property type="entry name" value="CRESS_DNA_REP"/>
</dbReference>
<evidence type="ECO:0000256" key="14">
    <source>
        <dbReference type="ARBA" id="ARBA00023124"/>
    </source>
</evidence>
<organism evidence="17">
    <name type="scientific">uncultured Nanovirus</name>
    <dbReference type="NCBI Taxonomy" id="1034797"/>
    <lineage>
        <taxon>Viruses</taxon>
        <taxon>Monodnaviria</taxon>
        <taxon>Shotokuvirae</taxon>
        <taxon>Cressdnaviricota</taxon>
        <taxon>Arfiviricetes</taxon>
        <taxon>Mulpavirales</taxon>
        <taxon>Nanoviridae</taxon>
        <taxon>environmental samples</taxon>
    </lineage>
</organism>
<reference evidence="17" key="1">
    <citation type="submission" date="2010-09" db="EMBL/GenBank/DDBJ databases">
        <title>Vector-enabled metagenomics reveals highly diverse and uncharacterized vertebrate, plant, insect, and bacterial viruses in mosquitoes.</title>
        <authorList>
            <person name="Ng T.F.F."/>
            <person name="Willner D."/>
            <person name="Lim Y.W."/>
            <person name="Schmieder R."/>
            <person name="Chau B."/>
            <person name="Nilsson C."/>
            <person name="Anthony S."/>
            <person name="Ruan Y."/>
            <person name="Rohwer F."/>
            <person name="Breitbart M."/>
        </authorList>
    </citation>
    <scope>NUCLEOTIDE SEQUENCE</scope>
    <source>
        <strain evidence="17">SDWAP O</strain>
    </source>
</reference>
<dbReference type="Gene3D" id="3.40.1310.20">
    <property type="match status" value="1"/>
</dbReference>
<keyword evidence="6" id="KW-0235">DNA replication</keyword>
<evidence type="ECO:0000256" key="12">
    <source>
        <dbReference type="ARBA" id="ARBA00022806"/>
    </source>
</evidence>
<dbReference type="GO" id="GO:0006260">
    <property type="term" value="P:DNA replication"/>
    <property type="evidence" value="ECO:0007669"/>
    <property type="project" value="UniProtKB-KW"/>
</dbReference>
<feature type="domain" description="CRESS-DNA virus Rep endonuclease" evidence="16">
    <location>
        <begin position="1"/>
        <end position="100"/>
    </location>
</feature>
<evidence type="ECO:0000256" key="13">
    <source>
        <dbReference type="ARBA" id="ARBA00022840"/>
    </source>
</evidence>